<protein>
    <submittedName>
        <fullName evidence="1">ATP-binding protein</fullName>
    </submittedName>
</protein>
<evidence type="ECO:0000313" key="1">
    <source>
        <dbReference type="EMBL" id="MCZ4279870.1"/>
    </source>
</evidence>
<comment type="caution">
    <text evidence="1">The sequence shown here is derived from an EMBL/GenBank/DDBJ whole genome shotgun (WGS) entry which is preliminary data.</text>
</comment>
<evidence type="ECO:0000313" key="2">
    <source>
        <dbReference type="Proteomes" id="UP001069802"/>
    </source>
</evidence>
<proteinExistence type="predicted"/>
<dbReference type="InterPro" id="IPR027417">
    <property type="entry name" value="P-loop_NTPase"/>
</dbReference>
<dbReference type="SUPFAM" id="SSF52540">
    <property type="entry name" value="P-loop containing nucleoside triphosphate hydrolases"/>
    <property type="match status" value="1"/>
</dbReference>
<keyword evidence="1" id="KW-0547">Nucleotide-binding</keyword>
<accession>A0ABT4LG05</accession>
<name>A0ABT4LG05_9PROT</name>
<organism evidence="1 2">
    <name type="scientific">Kiloniella laminariae</name>
    <dbReference type="NCBI Taxonomy" id="454162"/>
    <lineage>
        <taxon>Bacteria</taxon>
        <taxon>Pseudomonadati</taxon>
        <taxon>Pseudomonadota</taxon>
        <taxon>Alphaproteobacteria</taxon>
        <taxon>Rhodospirillales</taxon>
        <taxon>Kiloniellaceae</taxon>
        <taxon>Kiloniella</taxon>
    </lineage>
</organism>
<reference evidence="1" key="1">
    <citation type="submission" date="2022-12" db="EMBL/GenBank/DDBJ databases">
        <title>Bacterial isolates from different developmental stages of Nematostella vectensis.</title>
        <authorList>
            <person name="Fraune S."/>
        </authorList>
    </citation>
    <scope>NUCLEOTIDE SEQUENCE</scope>
    <source>
        <strain evidence="1">G21630-S1</strain>
    </source>
</reference>
<keyword evidence="2" id="KW-1185">Reference proteome</keyword>
<sequence>MAQVFLIVGNTGAGKSTYAAKLAQQEKAHIFAVDVWMKNLFLMDMPDPASYEWALERTQRIEVQQLIETLGLLEKGMSVILDIGFFARSQRQRVANFLRQNDHIPQVHYLDVDKETRWQRVQDRNRGESETYQFEVSREVFEFCETIFEPLGEEERAQAFVLKP</sequence>
<dbReference type="GO" id="GO:0005524">
    <property type="term" value="F:ATP binding"/>
    <property type="evidence" value="ECO:0007669"/>
    <property type="project" value="UniProtKB-KW"/>
</dbReference>
<gene>
    <name evidence="1" type="ORF">O4H49_03710</name>
</gene>
<dbReference type="CDD" id="cd02019">
    <property type="entry name" value="NK"/>
    <property type="match status" value="1"/>
</dbReference>
<dbReference type="RefSeq" id="WP_269422067.1">
    <property type="nucleotide sequence ID" value="NZ_JAPWGY010000001.1"/>
</dbReference>
<dbReference type="Gene3D" id="3.40.50.300">
    <property type="entry name" value="P-loop containing nucleotide triphosphate hydrolases"/>
    <property type="match status" value="1"/>
</dbReference>
<dbReference type="EMBL" id="JAPWGY010000001">
    <property type="protein sequence ID" value="MCZ4279870.1"/>
    <property type="molecule type" value="Genomic_DNA"/>
</dbReference>
<keyword evidence="1" id="KW-0067">ATP-binding</keyword>
<dbReference type="Proteomes" id="UP001069802">
    <property type="component" value="Unassembled WGS sequence"/>
</dbReference>
<dbReference type="Pfam" id="PF13671">
    <property type="entry name" value="AAA_33"/>
    <property type="match status" value="1"/>
</dbReference>